<protein>
    <submittedName>
        <fullName evidence="1">Uncharacterized protein</fullName>
    </submittedName>
</protein>
<dbReference type="AlphaFoldDB" id="A0A2T3HU01"/>
<dbReference type="Proteomes" id="UP000241858">
    <property type="component" value="Unassembled WGS sequence"/>
</dbReference>
<organism evidence="1 2">
    <name type="scientific">Photobacterium aquimaris</name>
    <dbReference type="NCBI Taxonomy" id="512643"/>
    <lineage>
        <taxon>Bacteria</taxon>
        <taxon>Pseudomonadati</taxon>
        <taxon>Pseudomonadota</taxon>
        <taxon>Gammaproteobacteria</taxon>
        <taxon>Vibrionales</taxon>
        <taxon>Vibrionaceae</taxon>
        <taxon>Photobacterium</taxon>
    </lineage>
</organism>
<dbReference type="EMBL" id="PYLY01000045">
    <property type="protein sequence ID" value="PST99340.1"/>
    <property type="molecule type" value="Genomic_DNA"/>
</dbReference>
<gene>
    <name evidence="1" type="ORF">C0W81_17250</name>
</gene>
<evidence type="ECO:0000313" key="1">
    <source>
        <dbReference type="EMBL" id="PST99340.1"/>
    </source>
</evidence>
<dbReference type="OrthoDB" id="6916899at2"/>
<comment type="caution">
    <text evidence="1">The sequence shown here is derived from an EMBL/GenBank/DDBJ whole genome shotgun (WGS) entry which is preliminary data.</text>
</comment>
<reference evidence="1 2" key="1">
    <citation type="submission" date="2018-03" db="EMBL/GenBank/DDBJ databases">
        <title>Whole genome sequencing of Histamine producing bacteria.</title>
        <authorList>
            <person name="Butler K."/>
        </authorList>
    </citation>
    <scope>NUCLEOTIDE SEQUENCE [LARGE SCALE GENOMIC DNA]</scope>
    <source>
        <strain evidence="1 2">DSM 23343</strain>
    </source>
</reference>
<proteinExistence type="predicted"/>
<name>A0A2T3HU01_9GAMM</name>
<dbReference type="RefSeq" id="WP_060997127.1">
    <property type="nucleotide sequence ID" value="NZ_LNQZ01000003.1"/>
</dbReference>
<sequence>MLTEEKLRLLSTYLIPDYFTVVEKFVNCQKYNRRLLILHLLDAYQGLLGPPIKNNDSAALTKAFVHIRSHLCQIHTKSVAHQKLTLLYSLTKRLIDKGVFTEYFIFPDKPYSDSAHKAYKAQIIPNKYLVKIKSKKINADEEFYETLSRTCSLEISQRLREHVYNFKQIKQHRGPLNNYLNFVFAEDPRWYEHPKVIEGTLLKFRNNLLKKVSRNTAYRKFQNVKNAIAVLRDHNLISKETDFPDNLRRCVKTQQVRLNNPLLCTTDIYDEREKDLFRNTSDFIKELTSELANNLNLLLEEARKIVLDGYQKFKEQSQIISNSQKTEFLKHPDLRIIKKYNPFSSACSSKTLRKNNLVAYFDHFYECFINGMPKHDLEGISYSKEVQQHLGLTTRVASAMQTIIIEELGINPYSLYNVKVYSDGHGHEFIQVTDEGSVKLRALKLRARHTKTRNTIRSFVDPIDISEQDIDAATCLKMALEMTNRAREFTNQKELWLCTSKYGISNPIPSTFQNQFKKIRAKAAKKSELLKYATLTKVRSSKGVWIYLDSNGDSLKAANYFGNTVKTTLARYIPDYLTELVYRVKIRSFQHVLLFMAVTHDESPADSLQLTIADFRTQVIKAFDNPDMGGTLYESLKSQGSEHDTSNNKYFCISLKNIILALKYVKNGEDQDLKDDCIAAISKISEGPIILKLLLRQAEKKLNSIEDS</sequence>
<accession>A0A2T3HU01</accession>
<evidence type="ECO:0000313" key="2">
    <source>
        <dbReference type="Proteomes" id="UP000241858"/>
    </source>
</evidence>